<accession>A0A4C1Z8F5</accession>
<dbReference type="AlphaFoldDB" id="A0A4C1Z8F5"/>
<comment type="caution">
    <text evidence="1">The sequence shown here is derived from an EMBL/GenBank/DDBJ whole genome shotgun (WGS) entry which is preliminary data.</text>
</comment>
<keyword evidence="2" id="KW-1185">Reference proteome</keyword>
<gene>
    <name evidence="1" type="ORF">EVAR_62427_1</name>
</gene>
<reference evidence="1 2" key="1">
    <citation type="journal article" date="2019" name="Commun. Biol.">
        <title>The bagworm genome reveals a unique fibroin gene that provides high tensile strength.</title>
        <authorList>
            <person name="Kono N."/>
            <person name="Nakamura H."/>
            <person name="Ohtoshi R."/>
            <person name="Tomita M."/>
            <person name="Numata K."/>
            <person name="Arakawa K."/>
        </authorList>
    </citation>
    <scope>NUCLEOTIDE SEQUENCE [LARGE SCALE GENOMIC DNA]</scope>
</reference>
<dbReference type="EMBL" id="BGZK01001620">
    <property type="protein sequence ID" value="GBP83413.1"/>
    <property type="molecule type" value="Genomic_DNA"/>
</dbReference>
<sequence>MACFFFKRQSVQSDISVIKRIFLARLRLGFASGKRAGAAFGSIRRSGPKLGFRLEAVVELRLLISGQHSKLYSKMIMRSGSKPGMRFVVERQIRGSAVGCMLHVNACCRQASTMDFRELTPHTIQCKTRNATETGITKWNWCQIQERDYDLNWERH</sequence>
<organism evidence="1 2">
    <name type="scientific">Eumeta variegata</name>
    <name type="common">Bagworm moth</name>
    <name type="synonym">Eumeta japonica</name>
    <dbReference type="NCBI Taxonomy" id="151549"/>
    <lineage>
        <taxon>Eukaryota</taxon>
        <taxon>Metazoa</taxon>
        <taxon>Ecdysozoa</taxon>
        <taxon>Arthropoda</taxon>
        <taxon>Hexapoda</taxon>
        <taxon>Insecta</taxon>
        <taxon>Pterygota</taxon>
        <taxon>Neoptera</taxon>
        <taxon>Endopterygota</taxon>
        <taxon>Lepidoptera</taxon>
        <taxon>Glossata</taxon>
        <taxon>Ditrysia</taxon>
        <taxon>Tineoidea</taxon>
        <taxon>Psychidae</taxon>
        <taxon>Oiketicinae</taxon>
        <taxon>Eumeta</taxon>
    </lineage>
</organism>
<evidence type="ECO:0000313" key="1">
    <source>
        <dbReference type="EMBL" id="GBP83413.1"/>
    </source>
</evidence>
<protein>
    <submittedName>
        <fullName evidence="1">Uncharacterized protein</fullName>
    </submittedName>
</protein>
<name>A0A4C1Z8F5_EUMVA</name>
<dbReference type="Proteomes" id="UP000299102">
    <property type="component" value="Unassembled WGS sequence"/>
</dbReference>
<evidence type="ECO:0000313" key="2">
    <source>
        <dbReference type="Proteomes" id="UP000299102"/>
    </source>
</evidence>
<proteinExistence type="predicted"/>